<dbReference type="InterPro" id="IPR040521">
    <property type="entry name" value="KDZ"/>
</dbReference>
<dbReference type="Pfam" id="PF18758">
    <property type="entry name" value="KDZ"/>
    <property type="match status" value="1"/>
</dbReference>
<feature type="region of interest" description="Disordered" evidence="1">
    <location>
        <begin position="1"/>
        <end position="66"/>
    </location>
</feature>
<name>A0AAV9Z9I5_9AGAR</name>
<protein>
    <submittedName>
        <fullName evidence="3">CxC2 domain-containing protein</fullName>
    </submittedName>
</protein>
<feature type="region of interest" description="Disordered" evidence="1">
    <location>
        <begin position="926"/>
        <end position="949"/>
    </location>
</feature>
<feature type="region of interest" description="Disordered" evidence="1">
    <location>
        <begin position="1078"/>
        <end position="1107"/>
    </location>
</feature>
<feature type="domain" description="CxC2-like cysteine cluster KDZ transposase-associated" evidence="2">
    <location>
        <begin position="198"/>
        <end position="313"/>
    </location>
</feature>
<dbReference type="PANTHER" id="PTHR33096">
    <property type="entry name" value="CXC2 DOMAIN-CONTAINING PROTEIN"/>
    <property type="match status" value="1"/>
</dbReference>
<reference evidence="3 4" key="1">
    <citation type="journal article" date="2024" name="J Genomics">
        <title>Draft genome sequencing and assembly of Favolaschia claudopus CIRM-BRFM 2984 isolated from oak limbs.</title>
        <authorList>
            <person name="Navarro D."/>
            <person name="Drula E."/>
            <person name="Chaduli D."/>
            <person name="Cazenave R."/>
            <person name="Ahrendt S."/>
            <person name="Wang J."/>
            <person name="Lipzen A."/>
            <person name="Daum C."/>
            <person name="Barry K."/>
            <person name="Grigoriev I.V."/>
            <person name="Favel A."/>
            <person name="Rosso M.N."/>
            <person name="Martin F."/>
        </authorList>
    </citation>
    <scope>NUCLEOTIDE SEQUENCE [LARGE SCALE GENOMIC DNA]</scope>
    <source>
        <strain evidence="3 4">CIRM-BRFM 2984</strain>
    </source>
</reference>
<dbReference type="Proteomes" id="UP001362999">
    <property type="component" value="Unassembled WGS sequence"/>
</dbReference>
<dbReference type="PANTHER" id="PTHR33096:SF1">
    <property type="entry name" value="CXC1-LIKE CYSTEINE CLUSTER ASSOCIATED WITH KDZ TRANSPOSASES DOMAIN-CONTAINING PROTEIN"/>
    <property type="match status" value="1"/>
</dbReference>
<gene>
    <name evidence="3" type="ORF">R3P38DRAFT_3238725</name>
</gene>
<evidence type="ECO:0000256" key="1">
    <source>
        <dbReference type="SAM" id="MobiDB-lite"/>
    </source>
</evidence>
<keyword evidence="4" id="KW-1185">Reference proteome</keyword>
<dbReference type="Pfam" id="PF18803">
    <property type="entry name" value="CxC2"/>
    <property type="match status" value="1"/>
</dbReference>
<evidence type="ECO:0000259" key="2">
    <source>
        <dbReference type="Pfam" id="PF18803"/>
    </source>
</evidence>
<dbReference type="InterPro" id="IPR041457">
    <property type="entry name" value="CxC2_KDZ-assoc"/>
</dbReference>
<feature type="compositionally biased region" description="Basic and acidic residues" evidence="1">
    <location>
        <begin position="940"/>
        <end position="949"/>
    </location>
</feature>
<dbReference type="EMBL" id="JAWWNJ010000178">
    <property type="protein sequence ID" value="KAK6974945.1"/>
    <property type="molecule type" value="Genomic_DNA"/>
</dbReference>
<comment type="caution">
    <text evidence="3">The sequence shown here is derived from an EMBL/GenBank/DDBJ whole genome shotgun (WGS) entry which is preliminary data.</text>
</comment>
<organism evidence="3 4">
    <name type="scientific">Favolaschia claudopus</name>
    <dbReference type="NCBI Taxonomy" id="2862362"/>
    <lineage>
        <taxon>Eukaryota</taxon>
        <taxon>Fungi</taxon>
        <taxon>Dikarya</taxon>
        <taxon>Basidiomycota</taxon>
        <taxon>Agaricomycotina</taxon>
        <taxon>Agaricomycetes</taxon>
        <taxon>Agaricomycetidae</taxon>
        <taxon>Agaricales</taxon>
        <taxon>Marasmiineae</taxon>
        <taxon>Mycenaceae</taxon>
        <taxon>Favolaschia</taxon>
    </lineage>
</organism>
<evidence type="ECO:0000313" key="4">
    <source>
        <dbReference type="Proteomes" id="UP001362999"/>
    </source>
</evidence>
<feature type="compositionally biased region" description="Polar residues" evidence="1">
    <location>
        <begin position="1"/>
        <end position="17"/>
    </location>
</feature>
<accession>A0AAV9Z9I5</accession>
<sequence>MPKSRFTSVSVTRVPNSDSEDEESVPAMQPMRVDSTVRVGSRTLHSSKYVDIQSSPTKRPRQHSPMPDYLVPDVAPDFVFGSMEDQIPNDEEFFAFDDGHPVDSGPREARESDRPLNMWARLDQEEFLDELVRCEGRGDYIKQSKCAHCGAFGKQEHRCRECFTDALFCAQCMVDLHADNPFHVIETWSATHFVRSTLTHIGLRIQLGHRRGEPCPGTLKRTPDDVANASKSTFCVIDINGIHEVYIDFCTCGHAQSPPVQLLCLRLYPATTLRPSSAATFRVLRYFHKHSFESKSSPYEFYNALARETNNTGNFQPRDRYREFGRMTREWRRLQMLKRFGRAHLAGGVRNIEAGACALLCPACPQPGKNLPSGGDWRLAPLDKKFLYAGYFAMDANFRMERKSVSSEDADPGLNEGAAFFSEVKEYMEHVRAHWDKEQEKSTCVSHDAVNQPNRESKGTASSGIGTVDCARHNMKRPNGVGDLQKGERYINMDWMLWKSLANYDELMMIVLSYDIVCQWSINLWPRLLKYQSDLHPRAGTGYRRWMFLVPKFHLPAHIEECNIRYSFNLTPYVGQTDGEAPERGWANANPLATSTKEMGPGARRDTIDDHFNDWNHKKVIALGRVMLSRVQKAVAEMVEKEEELVEMEASLPSEIVKEWRTAMEAWEADDRKPNPFNVKEKHASLDAVRGRIAKEAEGARAGDAADDVRGDLHASEMIEMGLRLESQQRDLGSDYAALKTHASQGQKTTMLERRNKLARKIATWIKTQTEFQPEVTRLREAEDRARADAAKSQPTAGVAVERIELWLPSKQARTPAFTPKDSHSRYEFDMREARAHEALEEVRRLLLVRTHLYKFKDQNVFGVGRSTRSKVTIEVLDERIRREADEYRAARKAIASLAPALRETRWSLVLKELHPEDIRGMPRALFSDPEKRKGKKRARTEGQSKEPREMSWIWRTGMTTLAAAAATSEEAAARATNESLRVEWAKTRARAHRWREEVDLLEEEMRRILVFLDWKAGWWRGLQGRDDITDAGVKEGLSAYMERQASIQEAMKRRFESDWADVARWISMGREGVADLRQRAAESVEDDSEDDGTHSDDESFQPVPAAPRDAAIVSARLVEKSLLPDA</sequence>
<evidence type="ECO:0000313" key="3">
    <source>
        <dbReference type="EMBL" id="KAK6974945.1"/>
    </source>
</evidence>
<proteinExistence type="predicted"/>
<dbReference type="AlphaFoldDB" id="A0AAV9Z9I5"/>